<feature type="compositionally biased region" description="Basic and acidic residues" evidence="5">
    <location>
        <begin position="70"/>
        <end position="83"/>
    </location>
</feature>
<dbReference type="PANTHER" id="PTHR42877:SF4">
    <property type="entry name" value="FAD_NAD(P)-BINDING DOMAIN-CONTAINING PROTEIN-RELATED"/>
    <property type="match status" value="1"/>
</dbReference>
<dbReference type="EMBL" id="JAACJJ010000001">
    <property type="protein sequence ID" value="KAF5330626.1"/>
    <property type="molecule type" value="Genomic_DNA"/>
</dbReference>
<feature type="region of interest" description="Disordered" evidence="5">
    <location>
        <begin position="139"/>
        <end position="187"/>
    </location>
</feature>
<dbReference type="Pfam" id="PF09783">
    <property type="entry name" value="Vac_ImportDeg"/>
    <property type="match status" value="1"/>
</dbReference>
<dbReference type="Gene3D" id="3.50.50.60">
    <property type="entry name" value="FAD/NAD(P)-binding domain"/>
    <property type="match status" value="2"/>
</dbReference>
<dbReference type="GO" id="GO:0050660">
    <property type="term" value="F:flavin adenine dinucleotide binding"/>
    <property type="evidence" value="ECO:0007669"/>
    <property type="project" value="InterPro"/>
</dbReference>
<evidence type="ECO:0000256" key="3">
    <source>
        <dbReference type="ARBA" id="ARBA00022827"/>
    </source>
</evidence>
<gene>
    <name evidence="6" type="ORF">D9619_005928</name>
</gene>
<dbReference type="OrthoDB" id="74360at2759"/>
<keyword evidence="3" id="KW-0274">FAD</keyword>
<dbReference type="Proteomes" id="UP000567179">
    <property type="component" value="Unassembled WGS sequence"/>
</dbReference>
<dbReference type="InterPro" id="IPR018618">
    <property type="entry name" value="GID4/10-like"/>
</dbReference>
<accession>A0A8H5FBB6</accession>
<reference evidence="6 7" key="1">
    <citation type="journal article" date="2020" name="ISME J.">
        <title>Uncovering the hidden diversity of litter-decomposition mechanisms in mushroom-forming fungi.</title>
        <authorList>
            <person name="Floudas D."/>
            <person name="Bentzer J."/>
            <person name="Ahren D."/>
            <person name="Johansson T."/>
            <person name="Persson P."/>
            <person name="Tunlid A."/>
        </authorList>
    </citation>
    <scope>NUCLEOTIDE SEQUENCE [LARGE SCALE GENOMIC DNA]</scope>
    <source>
        <strain evidence="6 7">CBS 101986</strain>
    </source>
</reference>
<comment type="caution">
    <text evidence="6">The sequence shown here is derived from an EMBL/GenBank/DDBJ whole genome shotgun (WGS) entry which is preliminary data.</text>
</comment>
<keyword evidence="2" id="KW-0285">Flavoprotein</keyword>
<evidence type="ECO:0000313" key="7">
    <source>
        <dbReference type="Proteomes" id="UP000567179"/>
    </source>
</evidence>
<dbReference type="AlphaFoldDB" id="A0A8H5FBB6"/>
<protein>
    <submittedName>
        <fullName evidence="6">Uncharacterized protein</fullName>
    </submittedName>
</protein>
<evidence type="ECO:0000256" key="2">
    <source>
        <dbReference type="ARBA" id="ARBA00022630"/>
    </source>
</evidence>
<evidence type="ECO:0000313" key="6">
    <source>
        <dbReference type="EMBL" id="KAF5330626.1"/>
    </source>
</evidence>
<dbReference type="GO" id="GO:0004499">
    <property type="term" value="F:N,N-dimethylaniline monooxygenase activity"/>
    <property type="evidence" value="ECO:0007669"/>
    <property type="project" value="InterPro"/>
</dbReference>
<proteinExistence type="inferred from homology"/>
<feature type="region of interest" description="Disordered" evidence="5">
    <location>
        <begin position="374"/>
        <end position="434"/>
    </location>
</feature>
<evidence type="ECO:0000256" key="5">
    <source>
        <dbReference type="SAM" id="MobiDB-lite"/>
    </source>
</evidence>
<comment type="similarity">
    <text evidence="1">Belongs to the FAD-binding monooxygenase family.</text>
</comment>
<keyword evidence="4" id="KW-0560">Oxidoreductase</keyword>
<dbReference type="PANTHER" id="PTHR42877">
    <property type="entry name" value="L-ORNITHINE N(5)-MONOOXYGENASE-RELATED"/>
    <property type="match status" value="1"/>
</dbReference>
<dbReference type="SUPFAM" id="SSF51905">
    <property type="entry name" value="FAD/NAD(P)-binding domain"/>
    <property type="match status" value="1"/>
</dbReference>
<feature type="region of interest" description="Disordered" evidence="5">
    <location>
        <begin position="66"/>
        <end position="102"/>
    </location>
</feature>
<dbReference type="InterPro" id="IPR051209">
    <property type="entry name" value="FAD-bind_Monooxygenase_sf"/>
</dbReference>
<dbReference type="Pfam" id="PF13450">
    <property type="entry name" value="NAD_binding_8"/>
    <property type="match status" value="1"/>
</dbReference>
<dbReference type="GO" id="GO:0050661">
    <property type="term" value="F:NADP binding"/>
    <property type="evidence" value="ECO:0007669"/>
    <property type="project" value="InterPro"/>
</dbReference>
<name>A0A8H5FBB6_9AGAR</name>
<evidence type="ECO:0000256" key="4">
    <source>
        <dbReference type="ARBA" id="ARBA00023002"/>
    </source>
</evidence>
<organism evidence="6 7">
    <name type="scientific">Psilocybe cf. subviscida</name>
    <dbReference type="NCBI Taxonomy" id="2480587"/>
    <lineage>
        <taxon>Eukaryota</taxon>
        <taxon>Fungi</taxon>
        <taxon>Dikarya</taxon>
        <taxon>Basidiomycota</taxon>
        <taxon>Agaricomycotina</taxon>
        <taxon>Agaricomycetes</taxon>
        <taxon>Agaricomycetidae</taxon>
        <taxon>Agaricales</taxon>
        <taxon>Agaricineae</taxon>
        <taxon>Strophariaceae</taxon>
        <taxon>Psilocybe</taxon>
    </lineage>
</organism>
<dbReference type="InterPro" id="IPR036188">
    <property type="entry name" value="FAD/NAD-bd_sf"/>
</dbReference>
<evidence type="ECO:0000256" key="1">
    <source>
        <dbReference type="ARBA" id="ARBA00010139"/>
    </source>
</evidence>
<dbReference type="Pfam" id="PF00743">
    <property type="entry name" value="FMO-like"/>
    <property type="match status" value="1"/>
</dbReference>
<keyword evidence="7" id="KW-1185">Reference proteome</keyword>
<dbReference type="InterPro" id="IPR020946">
    <property type="entry name" value="Flavin_mOase-like"/>
</dbReference>
<feature type="compositionally biased region" description="Basic and acidic residues" evidence="5">
    <location>
        <begin position="419"/>
        <end position="429"/>
    </location>
</feature>
<sequence>MPSEQLAALLSDSHHRQQDIHSPAQTKICTYCHLDLDSTALPATAFFLAEPLVCTLCRDRIIQGLGTHGQQDRSDHRPRRVDMDVSSPLFVRSPPSHEGPIAPLASRRQQLDIIPQPVYEPPSPALSVVPLDLEDPYSFPSRSPTASPHGGRKPVLSQLSIDPTPAPRHCSSSPLFSPEPPQQEYKPLSPLEEQHDLPVKAAVKTPVKADPLLDVTYLRVRSRAHHCIYPGATFQGTQKSGRNSYDVHVTIVDVNFDLSVLCGYLRIRGLTDDWPELTTYFDAEIIGNRYGFLTQNWGASQHEDLVHWSRFPAFKHIRHEAKRPHMTLDDRDRGVIFMRWKERFLVPDHRVQDINGASFAGFYYVCVDFSPQPTSSTSPDEAVDDSESYLPAAPDESNDSRRTIRPQIGARNKSKSRTRRDSSMRRREPATAPIDPPLPIMSGFYFHQNSEPYQQLSLVAGISAAIAVKRKLNHDNFTIYEQAESVGGTWRDNTYPGCGSDVPGHWYSLSTDLNPRWQSYYAGQPELRAYWENLWHKYDLARRTVLGTTVTEAVWNNETQRYTVHTLNLKTKEAETVEAEGVFWAIGGFQAPLYPADIPGREKFKGEVFHSAAWRHDVVLKKKRVAVIGNGCSAAQLIPEISKDPSVHVTNFCRTPQWYVPRGNYAYPRWVQWMFAHVPFLMRAYRNWIMARVLTAYIKSKVPKDQLARLIPDYAPGCKRIIVDPDYLESLNRPNVSITWEAIESIEENGIRYKTGEFIELDVIIFATGYSLEATQLNLTGINGRTIQEYFAEKGGATAYLGSCVPGFPNSFLLLGPNVASGHASVIFSEEAQINFALQLLRPVLEGKAKSFTIKDKDSDTYNDWLQRRLQNSVWTDCISYYQAGRNSKTRIIATFPGPVSLFWWFCRRPDWRMFHAVGAEAWEKQRKVSKATRWSLLTVLLSLAVSITLLSNGTAPSALVLIANKAREMLPSLPMFA</sequence>